<proteinExistence type="inferred from homology"/>
<dbReference type="Gene3D" id="1.10.630.10">
    <property type="entry name" value="Cytochrome P450"/>
    <property type="match status" value="1"/>
</dbReference>
<evidence type="ECO:0000256" key="9">
    <source>
        <dbReference type="ARBA" id="ARBA00023033"/>
    </source>
</evidence>
<feature type="non-terminal residue" evidence="11">
    <location>
        <position position="1"/>
    </location>
</feature>
<keyword evidence="12" id="KW-1185">Reference proteome</keyword>
<keyword evidence="6" id="KW-1133">Transmembrane helix</keyword>
<keyword evidence="7" id="KW-0560">Oxidoreductase</keyword>
<organism evidence="11 12">
    <name type="scientific">Taxus chinensis</name>
    <name type="common">Chinese yew</name>
    <name type="synonym">Taxus wallichiana var. chinensis</name>
    <dbReference type="NCBI Taxonomy" id="29808"/>
    <lineage>
        <taxon>Eukaryota</taxon>
        <taxon>Viridiplantae</taxon>
        <taxon>Streptophyta</taxon>
        <taxon>Embryophyta</taxon>
        <taxon>Tracheophyta</taxon>
        <taxon>Spermatophyta</taxon>
        <taxon>Pinopsida</taxon>
        <taxon>Pinidae</taxon>
        <taxon>Conifers II</taxon>
        <taxon>Cupressales</taxon>
        <taxon>Taxaceae</taxon>
        <taxon>Taxus</taxon>
    </lineage>
</organism>
<dbReference type="EMBL" id="JAHRHJ020000002">
    <property type="protein sequence ID" value="KAH9327720.1"/>
    <property type="molecule type" value="Genomic_DNA"/>
</dbReference>
<evidence type="ECO:0000313" key="11">
    <source>
        <dbReference type="EMBL" id="KAH9327720.1"/>
    </source>
</evidence>
<dbReference type="Proteomes" id="UP000824469">
    <property type="component" value="Unassembled WGS sequence"/>
</dbReference>
<accession>A0AA38GW31</accession>
<dbReference type="InterPro" id="IPR050665">
    <property type="entry name" value="Cytochrome_P450_Monooxygen"/>
</dbReference>
<evidence type="ECO:0000313" key="12">
    <source>
        <dbReference type="Proteomes" id="UP000824469"/>
    </source>
</evidence>
<dbReference type="GO" id="GO:0016020">
    <property type="term" value="C:membrane"/>
    <property type="evidence" value="ECO:0007669"/>
    <property type="project" value="UniProtKB-SubCell"/>
</dbReference>
<dbReference type="SUPFAM" id="SSF48264">
    <property type="entry name" value="Cytochrome P450"/>
    <property type="match status" value="1"/>
</dbReference>
<keyword evidence="4" id="KW-0812">Transmembrane</keyword>
<evidence type="ECO:0000256" key="5">
    <source>
        <dbReference type="ARBA" id="ARBA00022723"/>
    </source>
</evidence>
<evidence type="ECO:0000256" key="2">
    <source>
        <dbReference type="ARBA" id="ARBA00010617"/>
    </source>
</evidence>
<keyword evidence="9" id="KW-0503">Monooxygenase</keyword>
<reference evidence="11 12" key="1">
    <citation type="journal article" date="2021" name="Nat. Plants">
        <title>The Taxus genome provides insights into paclitaxel biosynthesis.</title>
        <authorList>
            <person name="Xiong X."/>
            <person name="Gou J."/>
            <person name="Liao Q."/>
            <person name="Li Y."/>
            <person name="Zhou Q."/>
            <person name="Bi G."/>
            <person name="Li C."/>
            <person name="Du R."/>
            <person name="Wang X."/>
            <person name="Sun T."/>
            <person name="Guo L."/>
            <person name="Liang H."/>
            <person name="Lu P."/>
            <person name="Wu Y."/>
            <person name="Zhang Z."/>
            <person name="Ro D.K."/>
            <person name="Shang Y."/>
            <person name="Huang S."/>
            <person name="Yan J."/>
        </authorList>
    </citation>
    <scope>NUCLEOTIDE SEQUENCE [LARGE SCALE GENOMIC DNA]</scope>
    <source>
        <strain evidence="11">Ta-2019</strain>
    </source>
</reference>
<dbReference type="PANTHER" id="PTHR24282">
    <property type="entry name" value="CYTOCHROME P450 FAMILY MEMBER"/>
    <property type="match status" value="1"/>
</dbReference>
<evidence type="ECO:0000256" key="6">
    <source>
        <dbReference type="ARBA" id="ARBA00022989"/>
    </source>
</evidence>
<dbReference type="GO" id="GO:0005506">
    <property type="term" value="F:iron ion binding"/>
    <property type="evidence" value="ECO:0007669"/>
    <property type="project" value="InterPro"/>
</dbReference>
<dbReference type="GO" id="GO:0016705">
    <property type="term" value="F:oxidoreductase activity, acting on paired donors, with incorporation or reduction of molecular oxygen"/>
    <property type="evidence" value="ECO:0007669"/>
    <property type="project" value="InterPro"/>
</dbReference>
<dbReference type="GO" id="GO:0020037">
    <property type="term" value="F:heme binding"/>
    <property type="evidence" value="ECO:0007669"/>
    <property type="project" value="InterPro"/>
</dbReference>
<comment type="caution">
    <text evidence="11">The sequence shown here is derived from an EMBL/GenBank/DDBJ whole genome shotgun (WGS) entry which is preliminary data.</text>
</comment>
<evidence type="ECO:0000256" key="10">
    <source>
        <dbReference type="ARBA" id="ARBA00023136"/>
    </source>
</evidence>
<dbReference type="InterPro" id="IPR036396">
    <property type="entry name" value="Cyt_P450_sf"/>
</dbReference>
<evidence type="ECO:0000256" key="7">
    <source>
        <dbReference type="ARBA" id="ARBA00023002"/>
    </source>
</evidence>
<comment type="similarity">
    <text evidence="2">Belongs to the cytochrome P450 family.</text>
</comment>
<gene>
    <name evidence="11" type="ORF">KI387_007898</name>
</gene>
<evidence type="ECO:0000256" key="3">
    <source>
        <dbReference type="ARBA" id="ARBA00022617"/>
    </source>
</evidence>
<dbReference type="GO" id="GO:0004497">
    <property type="term" value="F:monooxygenase activity"/>
    <property type="evidence" value="ECO:0007669"/>
    <property type="project" value="UniProtKB-KW"/>
</dbReference>
<name>A0AA38GW31_TAXCH</name>
<keyword evidence="10" id="KW-0472">Membrane</keyword>
<sequence>MENQGVSGPPPAFMVGNLMEMNELRDKAIANDMECLSHDIVHRILPHYLQNTNIYGKQFVMWWGVEPRLAVSQPEVIKEMLYSHSYGKSALQQKGNKDFIGKGLLMANGEEWAHQRPRRCTGLPHRETQGTCKLYGGMHITNARRVCRYCERVFRNRNRRAFLQIGRRHNCTHRVRQQLRKGAKGFFNNSTHCRNFRQSRDDIYGFPGNRFLPTSFNREIKRRKKEVAERTAGDQSKH</sequence>
<evidence type="ECO:0000256" key="1">
    <source>
        <dbReference type="ARBA" id="ARBA00004370"/>
    </source>
</evidence>
<keyword evidence="3" id="KW-0349">Heme</keyword>
<keyword evidence="8" id="KW-0408">Iron</keyword>
<dbReference type="PANTHER" id="PTHR24282:SF211">
    <property type="entry name" value="CYTOCHROME P450-RELATED"/>
    <property type="match status" value="1"/>
</dbReference>
<protein>
    <submittedName>
        <fullName evidence="11">Uncharacterized protein</fullName>
    </submittedName>
</protein>
<evidence type="ECO:0000256" key="8">
    <source>
        <dbReference type="ARBA" id="ARBA00023004"/>
    </source>
</evidence>
<dbReference type="AlphaFoldDB" id="A0AA38GW31"/>
<keyword evidence="5" id="KW-0479">Metal-binding</keyword>
<evidence type="ECO:0000256" key="4">
    <source>
        <dbReference type="ARBA" id="ARBA00022692"/>
    </source>
</evidence>
<comment type="subcellular location">
    <subcellularLocation>
        <location evidence="1">Membrane</location>
    </subcellularLocation>
</comment>